<evidence type="ECO:0000313" key="11">
    <source>
        <dbReference type="EMBL" id="TWX63806.1"/>
    </source>
</evidence>
<evidence type="ECO:0000256" key="1">
    <source>
        <dbReference type="ARBA" id="ARBA00002672"/>
    </source>
</evidence>
<dbReference type="Proteomes" id="UP000321822">
    <property type="component" value="Unassembled WGS sequence"/>
</dbReference>
<accession>A0A5C6Q4K1</accession>
<evidence type="ECO:0000256" key="6">
    <source>
        <dbReference type="ARBA" id="ARBA00022475"/>
    </source>
</evidence>
<name>A0A5C6Q4K1_9GAMM</name>
<dbReference type="GO" id="GO:0005886">
    <property type="term" value="C:plasma membrane"/>
    <property type="evidence" value="ECO:0007669"/>
    <property type="project" value="UniProtKB-SubCell"/>
</dbReference>
<dbReference type="Pfam" id="PF04973">
    <property type="entry name" value="NMN_transporter"/>
    <property type="match status" value="1"/>
</dbReference>
<comment type="function">
    <text evidence="1">Required for nicotinamide riboside transport across the inner membrane.</text>
</comment>
<gene>
    <name evidence="11" type="ORF">ESZ36_21595</name>
</gene>
<keyword evidence="5" id="KW-0813">Transport</keyword>
<evidence type="ECO:0000256" key="7">
    <source>
        <dbReference type="ARBA" id="ARBA00022692"/>
    </source>
</evidence>
<evidence type="ECO:0000313" key="12">
    <source>
        <dbReference type="Proteomes" id="UP000321822"/>
    </source>
</evidence>
<dbReference type="NCBIfam" id="TIGR01528">
    <property type="entry name" value="NMN_trans_PnuC"/>
    <property type="match status" value="1"/>
</dbReference>
<dbReference type="RefSeq" id="WP_146791732.1">
    <property type="nucleotide sequence ID" value="NZ_VOLT01000017.1"/>
</dbReference>
<dbReference type="PANTHER" id="PTHR36122:SF2">
    <property type="entry name" value="NICOTINAMIDE RIBOSIDE TRANSPORTER PNUC"/>
    <property type="match status" value="1"/>
</dbReference>
<evidence type="ECO:0000256" key="10">
    <source>
        <dbReference type="SAM" id="Phobius"/>
    </source>
</evidence>
<keyword evidence="6" id="KW-1003">Cell membrane</keyword>
<comment type="similarity">
    <text evidence="3">Belongs to the nicotinamide ribonucleoside (NR) uptake permease (TC 4.B.1) family.</text>
</comment>
<evidence type="ECO:0000256" key="4">
    <source>
        <dbReference type="ARBA" id="ARBA00017522"/>
    </source>
</evidence>
<dbReference type="EMBL" id="VOLT01000017">
    <property type="protein sequence ID" value="TWX63806.1"/>
    <property type="molecule type" value="Genomic_DNA"/>
</dbReference>
<feature type="transmembrane region" description="Helical" evidence="10">
    <location>
        <begin position="129"/>
        <end position="150"/>
    </location>
</feature>
<evidence type="ECO:0000256" key="2">
    <source>
        <dbReference type="ARBA" id="ARBA00004651"/>
    </source>
</evidence>
<feature type="transmembrane region" description="Helical" evidence="10">
    <location>
        <begin position="65"/>
        <end position="83"/>
    </location>
</feature>
<dbReference type="AlphaFoldDB" id="A0A5C6Q4K1"/>
<evidence type="ECO:0000256" key="9">
    <source>
        <dbReference type="ARBA" id="ARBA00023136"/>
    </source>
</evidence>
<sequence length="217" mass="24922">MTELLNSVSAYFQQLPWLELVAMLLSIAYVILAAKGSRWCWPAAFISTALYTVIFYDVLLLMDSALNAYYLLMAVYGYWQWSIKSDKSQNENSQLTIVSWQLSWHIKVCVALALLALGLGYLMDNFSPAHFPYLDTFTTVYAVFATYLVAKKVLENWLYWIVIDLASIYLYIEKDLIPTTVLFIVFVVVAGYGYHKWLKIYQKSSINLQPSAMANPR</sequence>
<keyword evidence="8 10" id="KW-1133">Transmembrane helix</keyword>
<dbReference type="InterPro" id="IPR006419">
    <property type="entry name" value="NMN_transpt_PnuC"/>
</dbReference>
<dbReference type="PANTHER" id="PTHR36122">
    <property type="entry name" value="NICOTINAMIDE RIBOSIDE TRANSPORTER PNUC"/>
    <property type="match status" value="1"/>
</dbReference>
<proteinExistence type="inferred from homology"/>
<keyword evidence="12" id="KW-1185">Reference proteome</keyword>
<feature type="transmembrane region" description="Helical" evidence="10">
    <location>
        <begin position="39"/>
        <end position="59"/>
    </location>
</feature>
<feature type="transmembrane region" description="Helical" evidence="10">
    <location>
        <begin position="157"/>
        <end position="172"/>
    </location>
</feature>
<reference evidence="11 12" key="1">
    <citation type="submission" date="2019-07" db="EMBL/GenBank/DDBJ databases">
        <title>Genomes of sea-ice associated Colwellia species.</title>
        <authorList>
            <person name="Bowman J.P."/>
        </authorList>
    </citation>
    <scope>NUCLEOTIDE SEQUENCE [LARGE SCALE GENOMIC DNA]</scope>
    <source>
        <strain evidence="11 12">ACAM 459</strain>
    </source>
</reference>
<evidence type="ECO:0000256" key="5">
    <source>
        <dbReference type="ARBA" id="ARBA00022448"/>
    </source>
</evidence>
<comment type="caution">
    <text evidence="11">The sequence shown here is derived from an EMBL/GenBank/DDBJ whole genome shotgun (WGS) entry which is preliminary data.</text>
</comment>
<organism evidence="11 12">
    <name type="scientific">Colwellia demingiae</name>
    <dbReference type="NCBI Taxonomy" id="89401"/>
    <lineage>
        <taxon>Bacteria</taxon>
        <taxon>Pseudomonadati</taxon>
        <taxon>Pseudomonadota</taxon>
        <taxon>Gammaproteobacteria</taxon>
        <taxon>Alteromonadales</taxon>
        <taxon>Colwelliaceae</taxon>
        <taxon>Colwellia</taxon>
    </lineage>
</organism>
<feature type="transmembrane region" description="Helical" evidence="10">
    <location>
        <begin position="178"/>
        <end position="195"/>
    </location>
</feature>
<dbReference type="OrthoDB" id="9791248at2"/>
<keyword evidence="7 10" id="KW-0812">Transmembrane</keyword>
<dbReference type="GO" id="GO:0034257">
    <property type="term" value="F:nicotinamide riboside transmembrane transporter activity"/>
    <property type="evidence" value="ECO:0007669"/>
    <property type="project" value="InterPro"/>
</dbReference>
<feature type="transmembrane region" description="Helical" evidence="10">
    <location>
        <begin position="15"/>
        <end position="32"/>
    </location>
</feature>
<comment type="subcellular location">
    <subcellularLocation>
        <location evidence="2">Cell membrane</location>
        <topology evidence="2">Multi-pass membrane protein</topology>
    </subcellularLocation>
</comment>
<feature type="transmembrane region" description="Helical" evidence="10">
    <location>
        <begin position="104"/>
        <end position="123"/>
    </location>
</feature>
<evidence type="ECO:0000256" key="3">
    <source>
        <dbReference type="ARBA" id="ARBA00006669"/>
    </source>
</evidence>
<keyword evidence="9 10" id="KW-0472">Membrane</keyword>
<protein>
    <recommendedName>
        <fullName evidence="4">Nicotinamide riboside transporter PnuC</fullName>
    </recommendedName>
</protein>
<evidence type="ECO:0000256" key="8">
    <source>
        <dbReference type="ARBA" id="ARBA00022989"/>
    </source>
</evidence>